<sequence>MGNYCLRCITRITVKDASTMTEGVPLLSLEERASRNELRSRSNISKRASSLETALQLVQRAVTEDKQRNYNEALTLYQHALVYFLESINYETESDKVKEKILAKCKQYLERAEKIAEYLNSDKKKRPTPAASLAGSTGKLAGATTSSPDSGSDLEGHSRSTPASGVKGALGRVYQSIANHNKLAATVSQS</sequence>
<evidence type="ECO:0000313" key="1">
    <source>
        <dbReference type="EMBL" id="CAG5097372.1"/>
    </source>
</evidence>
<dbReference type="GO" id="GO:0016787">
    <property type="term" value="F:hydrolase activity"/>
    <property type="evidence" value="ECO:0007669"/>
    <property type="project" value="UniProtKB-KW"/>
</dbReference>
<proteinExistence type="predicted"/>
<dbReference type="SUPFAM" id="SSF116846">
    <property type="entry name" value="MIT domain"/>
    <property type="match status" value="1"/>
</dbReference>
<dbReference type="InterPro" id="IPR036181">
    <property type="entry name" value="MIT_dom_sf"/>
</dbReference>
<dbReference type="GO" id="GO:0015031">
    <property type="term" value="P:protein transport"/>
    <property type="evidence" value="ECO:0007669"/>
    <property type="project" value="UniProtKB-KW"/>
</dbReference>
<name>A0ABN7SBL7_OIKDI</name>
<organism evidence="1 2">
    <name type="scientific">Oikopleura dioica</name>
    <name type="common">Tunicate</name>
    <dbReference type="NCBI Taxonomy" id="34765"/>
    <lineage>
        <taxon>Eukaryota</taxon>
        <taxon>Metazoa</taxon>
        <taxon>Chordata</taxon>
        <taxon>Tunicata</taxon>
        <taxon>Appendicularia</taxon>
        <taxon>Copelata</taxon>
        <taxon>Oikopleuridae</taxon>
        <taxon>Oikopleura</taxon>
    </lineage>
</organism>
<dbReference type="Proteomes" id="UP001158576">
    <property type="component" value="Chromosome XSR"/>
</dbReference>
<dbReference type="EMBL" id="OU015569">
    <property type="protein sequence ID" value="CAG5097372.1"/>
    <property type="molecule type" value="Genomic_DNA"/>
</dbReference>
<dbReference type="SMART" id="SM00745">
    <property type="entry name" value="MIT"/>
    <property type="match status" value="1"/>
</dbReference>
<accession>A0ABN7SBL7</accession>
<protein>
    <submittedName>
        <fullName evidence="1">Oidioi.mRNA.OKI2018_I69.XSR.g15049.t1.cds</fullName>
    </submittedName>
</protein>
<dbReference type="Pfam" id="PF04212">
    <property type="entry name" value="MIT"/>
    <property type="match status" value="1"/>
</dbReference>
<dbReference type="Gene3D" id="1.20.58.80">
    <property type="entry name" value="Phosphotransferase system, lactose/cellobiose-type IIA subunit"/>
    <property type="match status" value="1"/>
</dbReference>
<reference evidence="1 2" key="1">
    <citation type="submission" date="2021-04" db="EMBL/GenBank/DDBJ databases">
        <authorList>
            <person name="Bliznina A."/>
        </authorList>
    </citation>
    <scope>NUCLEOTIDE SEQUENCE [LARGE SCALE GENOMIC DNA]</scope>
</reference>
<keyword evidence="2" id="KW-1185">Reference proteome</keyword>
<evidence type="ECO:0000313" key="2">
    <source>
        <dbReference type="Proteomes" id="UP001158576"/>
    </source>
</evidence>
<dbReference type="InterPro" id="IPR007330">
    <property type="entry name" value="MIT_dom"/>
</dbReference>
<gene>
    <name evidence="1" type="ORF">OKIOD_LOCUS6607</name>
</gene>